<dbReference type="EMBL" id="BMAW01015882">
    <property type="protein sequence ID" value="GFT45948.1"/>
    <property type="molecule type" value="Genomic_DNA"/>
</dbReference>
<dbReference type="AlphaFoldDB" id="A0A8X6P194"/>
<accession>A0A8X6P194</accession>
<gene>
    <name evidence="1" type="ORF">NPIL_330021</name>
</gene>
<proteinExistence type="predicted"/>
<evidence type="ECO:0000313" key="2">
    <source>
        <dbReference type="Proteomes" id="UP000887013"/>
    </source>
</evidence>
<keyword evidence="2" id="KW-1185">Reference proteome</keyword>
<comment type="caution">
    <text evidence="1">The sequence shown here is derived from an EMBL/GenBank/DDBJ whole genome shotgun (WGS) entry which is preliminary data.</text>
</comment>
<protein>
    <submittedName>
        <fullName evidence="1">Uncharacterized protein</fullName>
    </submittedName>
</protein>
<sequence length="111" mass="12896">MIIGNSEHYIEMINKLFSSESQRKHIPIRSVQLQQEETIDERAKASMEVIRPPPPSVAASISGIERLIGFLRPLTYLCPIIPFRLTYLKLRAYKYKSLRLEEMKQTIHVKA</sequence>
<dbReference type="Proteomes" id="UP000887013">
    <property type="component" value="Unassembled WGS sequence"/>
</dbReference>
<organism evidence="1 2">
    <name type="scientific">Nephila pilipes</name>
    <name type="common">Giant wood spider</name>
    <name type="synonym">Nephila maculata</name>
    <dbReference type="NCBI Taxonomy" id="299642"/>
    <lineage>
        <taxon>Eukaryota</taxon>
        <taxon>Metazoa</taxon>
        <taxon>Ecdysozoa</taxon>
        <taxon>Arthropoda</taxon>
        <taxon>Chelicerata</taxon>
        <taxon>Arachnida</taxon>
        <taxon>Araneae</taxon>
        <taxon>Araneomorphae</taxon>
        <taxon>Entelegynae</taxon>
        <taxon>Araneoidea</taxon>
        <taxon>Nephilidae</taxon>
        <taxon>Nephila</taxon>
    </lineage>
</organism>
<reference evidence="1" key="1">
    <citation type="submission" date="2020-08" db="EMBL/GenBank/DDBJ databases">
        <title>Multicomponent nature underlies the extraordinary mechanical properties of spider dragline silk.</title>
        <authorList>
            <person name="Kono N."/>
            <person name="Nakamura H."/>
            <person name="Mori M."/>
            <person name="Yoshida Y."/>
            <person name="Ohtoshi R."/>
            <person name="Malay A.D."/>
            <person name="Moran D.A.P."/>
            <person name="Tomita M."/>
            <person name="Numata K."/>
            <person name="Arakawa K."/>
        </authorList>
    </citation>
    <scope>NUCLEOTIDE SEQUENCE</scope>
</reference>
<evidence type="ECO:0000313" key="1">
    <source>
        <dbReference type="EMBL" id="GFT45948.1"/>
    </source>
</evidence>
<name>A0A8X6P194_NEPPI</name>